<evidence type="ECO:0000313" key="1">
    <source>
        <dbReference type="EMBL" id="MBA0829087.1"/>
    </source>
</evidence>
<sequence length="76" mass="8559">MDVGFSPIKTLSSTMLVSIISTIATLKVPPISYVEMLPPFMKGAICIPFRKETDPSRPKRGFHRRKTLVLLSWVAR</sequence>
<dbReference type="Proteomes" id="UP000593575">
    <property type="component" value="Unassembled WGS sequence"/>
</dbReference>
<dbReference type="EMBL" id="JABFAE010000005">
    <property type="protein sequence ID" value="MBA0829087.1"/>
    <property type="molecule type" value="Genomic_DNA"/>
</dbReference>
<accession>A0A7J9J444</accession>
<dbReference type="AlphaFoldDB" id="A0A7J9J444"/>
<proteinExistence type="predicted"/>
<name>A0A7J9J444_9ROSI</name>
<gene>
    <name evidence="1" type="ORF">Goarm_013710</name>
</gene>
<protein>
    <submittedName>
        <fullName evidence="1">Uncharacterized protein</fullName>
    </submittedName>
</protein>
<evidence type="ECO:0000313" key="2">
    <source>
        <dbReference type="Proteomes" id="UP000593575"/>
    </source>
</evidence>
<organism evidence="1 2">
    <name type="scientific">Gossypium armourianum</name>
    <dbReference type="NCBI Taxonomy" id="34283"/>
    <lineage>
        <taxon>Eukaryota</taxon>
        <taxon>Viridiplantae</taxon>
        <taxon>Streptophyta</taxon>
        <taxon>Embryophyta</taxon>
        <taxon>Tracheophyta</taxon>
        <taxon>Spermatophyta</taxon>
        <taxon>Magnoliopsida</taxon>
        <taxon>eudicotyledons</taxon>
        <taxon>Gunneridae</taxon>
        <taxon>Pentapetalae</taxon>
        <taxon>rosids</taxon>
        <taxon>malvids</taxon>
        <taxon>Malvales</taxon>
        <taxon>Malvaceae</taxon>
        <taxon>Malvoideae</taxon>
        <taxon>Gossypium</taxon>
    </lineage>
</organism>
<keyword evidence="2" id="KW-1185">Reference proteome</keyword>
<reference evidence="1 2" key="1">
    <citation type="journal article" date="2019" name="Genome Biol. Evol.">
        <title>Insights into the evolution of the New World diploid cottons (Gossypium, subgenus Houzingenia) based on genome sequencing.</title>
        <authorList>
            <person name="Grover C.E."/>
            <person name="Arick M.A. 2nd"/>
            <person name="Thrash A."/>
            <person name="Conover J.L."/>
            <person name="Sanders W.S."/>
            <person name="Peterson D.G."/>
            <person name="Frelichowski J.E."/>
            <person name="Scheffler J.A."/>
            <person name="Scheffler B.E."/>
            <person name="Wendel J.F."/>
        </authorList>
    </citation>
    <scope>NUCLEOTIDE SEQUENCE [LARGE SCALE GENOMIC DNA]</scope>
    <source>
        <strain evidence="1">6</strain>
        <tissue evidence="1">Leaf</tissue>
    </source>
</reference>
<comment type="caution">
    <text evidence="1">The sequence shown here is derived from an EMBL/GenBank/DDBJ whole genome shotgun (WGS) entry which is preliminary data.</text>
</comment>